<evidence type="ECO:0000313" key="1">
    <source>
        <dbReference type="EMBL" id="CAG8607597.1"/>
    </source>
</evidence>
<gene>
    <name evidence="1" type="ORF">SPELUC_LOCUS7373</name>
</gene>
<organism evidence="1 2">
    <name type="scientific">Cetraspora pellucida</name>
    <dbReference type="NCBI Taxonomy" id="1433469"/>
    <lineage>
        <taxon>Eukaryota</taxon>
        <taxon>Fungi</taxon>
        <taxon>Fungi incertae sedis</taxon>
        <taxon>Mucoromycota</taxon>
        <taxon>Glomeromycotina</taxon>
        <taxon>Glomeromycetes</taxon>
        <taxon>Diversisporales</taxon>
        <taxon>Gigasporaceae</taxon>
        <taxon>Cetraspora</taxon>
    </lineage>
</organism>
<accession>A0ACA9MSP7</accession>
<proteinExistence type="predicted"/>
<comment type="caution">
    <text evidence="1">The sequence shown here is derived from an EMBL/GenBank/DDBJ whole genome shotgun (WGS) entry which is preliminary data.</text>
</comment>
<protein>
    <submittedName>
        <fullName evidence="1">288_t:CDS:1</fullName>
    </submittedName>
</protein>
<dbReference type="Proteomes" id="UP000789366">
    <property type="component" value="Unassembled WGS sequence"/>
</dbReference>
<reference evidence="1" key="1">
    <citation type="submission" date="2021-06" db="EMBL/GenBank/DDBJ databases">
        <authorList>
            <person name="Kallberg Y."/>
            <person name="Tangrot J."/>
            <person name="Rosling A."/>
        </authorList>
    </citation>
    <scope>NUCLEOTIDE SEQUENCE</scope>
    <source>
        <strain evidence="1">28 12/20/2015</strain>
    </source>
</reference>
<feature type="non-terminal residue" evidence="1">
    <location>
        <position position="1"/>
    </location>
</feature>
<keyword evidence="2" id="KW-1185">Reference proteome</keyword>
<sequence>EERQKKIEMVRNITIKNQIIGSVNYDTQTSSYEQSESGTLNLNNIVNVTMLDDNENNSENITEQNEENDTNADNSDNNTDEGLTDSESIIKE</sequence>
<evidence type="ECO:0000313" key="2">
    <source>
        <dbReference type="Proteomes" id="UP000789366"/>
    </source>
</evidence>
<dbReference type="EMBL" id="CAJVPW010009659">
    <property type="protein sequence ID" value="CAG8607597.1"/>
    <property type="molecule type" value="Genomic_DNA"/>
</dbReference>
<name>A0ACA9MSP7_9GLOM</name>